<evidence type="ECO:0000313" key="2">
    <source>
        <dbReference type="EMBL" id="GAA4094441.1"/>
    </source>
</evidence>
<dbReference type="PANTHER" id="PTHR43162:SF1">
    <property type="entry name" value="PRESTALK A DIFFERENTIATION PROTEIN A"/>
    <property type="match status" value="1"/>
</dbReference>
<dbReference type="Gene3D" id="3.40.50.720">
    <property type="entry name" value="NAD(P)-binding Rossmann-like Domain"/>
    <property type="match status" value="1"/>
</dbReference>
<dbReference type="InterPro" id="IPR008030">
    <property type="entry name" value="NmrA-like"/>
</dbReference>
<dbReference type="SUPFAM" id="SSF51735">
    <property type="entry name" value="NAD(P)-binding Rossmann-fold domains"/>
    <property type="match status" value="1"/>
</dbReference>
<keyword evidence="3" id="KW-1185">Reference proteome</keyword>
<comment type="caution">
    <text evidence="2">The sequence shown here is derived from an EMBL/GenBank/DDBJ whole genome shotgun (WGS) entry which is preliminary data.</text>
</comment>
<name>A0ABP7WQK2_9GAMM</name>
<dbReference type="Pfam" id="PF05368">
    <property type="entry name" value="NmrA"/>
    <property type="match status" value="1"/>
</dbReference>
<organism evidence="2 3">
    <name type="scientific">Zhongshania borealis</name>
    <dbReference type="NCBI Taxonomy" id="889488"/>
    <lineage>
        <taxon>Bacteria</taxon>
        <taxon>Pseudomonadati</taxon>
        <taxon>Pseudomonadota</taxon>
        <taxon>Gammaproteobacteria</taxon>
        <taxon>Cellvibrionales</taxon>
        <taxon>Spongiibacteraceae</taxon>
        <taxon>Zhongshania</taxon>
    </lineage>
</organism>
<dbReference type="EMBL" id="BAABDM010000002">
    <property type="protein sequence ID" value="GAA4094441.1"/>
    <property type="molecule type" value="Genomic_DNA"/>
</dbReference>
<evidence type="ECO:0000313" key="3">
    <source>
        <dbReference type="Proteomes" id="UP001500392"/>
    </source>
</evidence>
<protein>
    <submittedName>
        <fullName evidence="2">SDR family oxidoreductase</fullName>
    </submittedName>
</protein>
<sequence length="285" mass="31209">MRRLIDAGLEVRIATRNPQSFSGGEFSEVEAVYADFNDQTSLIAASKGVDGIAMNLPFVFDVDYARHMANAILTAAVQENVKKVVFNTSCVVMDHDLDLSAHDGRRAIEAEIEKSGLSYAVIRSTVFMDNMSRAWVKPSIVTKDVFAYPASETLKVSWVCLDDVAKCMVAALSDPAIKAEKILVGGPEALTGFEVAAMLSKELGREITFKSLEPINFAKSMSKLVTGSEVIQPGSVYLGMSKFYAWYNACETSPLIADASIVQEKLGVKLTPFSEWLKRIDWSVV</sequence>
<dbReference type="Proteomes" id="UP001500392">
    <property type="component" value="Unassembled WGS sequence"/>
</dbReference>
<dbReference type="InterPro" id="IPR051604">
    <property type="entry name" value="Ergot_Alk_Oxidoreductase"/>
</dbReference>
<evidence type="ECO:0000259" key="1">
    <source>
        <dbReference type="Pfam" id="PF05368"/>
    </source>
</evidence>
<dbReference type="InterPro" id="IPR036291">
    <property type="entry name" value="NAD(P)-bd_dom_sf"/>
</dbReference>
<accession>A0ABP7WQK2</accession>
<dbReference type="PANTHER" id="PTHR43162">
    <property type="match status" value="1"/>
</dbReference>
<reference evidence="3" key="1">
    <citation type="journal article" date="2019" name="Int. J. Syst. Evol. Microbiol.">
        <title>The Global Catalogue of Microorganisms (GCM) 10K type strain sequencing project: providing services to taxonomists for standard genome sequencing and annotation.</title>
        <authorList>
            <consortium name="The Broad Institute Genomics Platform"/>
            <consortium name="The Broad Institute Genome Sequencing Center for Infectious Disease"/>
            <person name="Wu L."/>
            <person name="Ma J."/>
        </authorList>
    </citation>
    <scope>NUCLEOTIDE SEQUENCE [LARGE SCALE GENOMIC DNA]</scope>
    <source>
        <strain evidence="3">JCM 17304</strain>
    </source>
</reference>
<proteinExistence type="predicted"/>
<feature type="domain" description="NmrA-like" evidence="1">
    <location>
        <begin position="2"/>
        <end position="277"/>
    </location>
</feature>
<gene>
    <name evidence="2" type="ORF">GCM10022414_18060</name>
</gene>